<dbReference type="EMBL" id="RKLR01000024">
    <property type="protein sequence ID" value="MBX0325974.1"/>
    <property type="molecule type" value="Genomic_DNA"/>
</dbReference>
<name>A0AAW4PZ95_9EURY</name>
<proteinExistence type="predicted"/>
<reference evidence="1 2" key="1">
    <citation type="submission" date="2021-06" db="EMBL/GenBank/DDBJ databases">
        <title>Halomicroarcula sp. a new haloarchaeum isolated from saline soil.</title>
        <authorList>
            <person name="Duran-Viseras A."/>
            <person name="Sanchez-Porro C."/>
            <person name="Ventosa A."/>
        </authorList>
    </citation>
    <scope>NUCLEOTIDE SEQUENCE [LARGE SCALE GENOMIC DNA]</scope>
    <source>
        <strain evidence="1 2">F13</strain>
    </source>
</reference>
<dbReference type="AlphaFoldDB" id="A0AAW4PZ95"/>
<accession>A0AAW4PZ95</accession>
<evidence type="ECO:0000313" key="1">
    <source>
        <dbReference type="EMBL" id="MBX0325974.1"/>
    </source>
</evidence>
<evidence type="ECO:0000313" key="2">
    <source>
        <dbReference type="Proteomes" id="UP001430377"/>
    </source>
</evidence>
<keyword evidence="2" id="KW-1185">Reference proteome</keyword>
<organism evidence="1 2">
    <name type="scientific">Haloarcula rubra</name>
    <dbReference type="NCBI Taxonomy" id="2487747"/>
    <lineage>
        <taxon>Archaea</taxon>
        <taxon>Methanobacteriati</taxon>
        <taxon>Methanobacteriota</taxon>
        <taxon>Stenosarchaea group</taxon>
        <taxon>Halobacteria</taxon>
        <taxon>Halobacteriales</taxon>
        <taxon>Haloarculaceae</taxon>
        <taxon>Haloarcula</taxon>
    </lineage>
</organism>
<gene>
    <name evidence="1" type="ORF">EGH21_23440</name>
</gene>
<protein>
    <submittedName>
        <fullName evidence="1">Uncharacterized protein</fullName>
    </submittedName>
</protein>
<comment type="caution">
    <text evidence="1">The sequence shown here is derived from an EMBL/GenBank/DDBJ whole genome shotgun (WGS) entry which is preliminary data.</text>
</comment>
<sequence>MDAPLAITTKAFVTSHHVARSFPFGREPVHMSVETAMRRIADADDSRTSQADRDQQFEMYRKTLRALEEIDADDDDEGITVVSNWIIDEMERTGKRPSSKAVRERAREFCHNNEYEIPSDSWLRT</sequence>
<dbReference type="RefSeq" id="WP_220620827.1">
    <property type="nucleotide sequence ID" value="NZ_RKLR01000024.1"/>
</dbReference>
<dbReference type="Proteomes" id="UP001430377">
    <property type="component" value="Unassembled WGS sequence"/>
</dbReference>